<dbReference type="EMBL" id="LR899013">
    <property type="protein sequence ID" value="CAD7091340.1"/>
    <property type="molecule type" value="Genomic_DNA"/>
</dbReference>
<evidence type="ECO:0000313" key="3">
    <source>
        <dbReference type="Proteomes" id="UP000594454"/>
    </source>
</evidence>
<keyword evidence="3" id="KW-1185">Reference proteome</keyword>
<feature type="transmembrane region" description="Helical" evidence="1">
    <location>
        <begin position="21"/>
        <end position="45"/>
    </location>
</feature>
<evidence type="ECO:0000256" key="1">
    <source>
        <dbReference type="SAM" id="Phobius"/>
    </source>
</evidence>
<dbReference type="OrthoDB" id="7880388at2759"/>
<keyword evidence="1" id="KW-0472">Membrane</keyword>
<keyword evidence="1" id="KW-1133">Transmembrane helix</keyword>
<dbReference type="AlphaFoldDB" id="A0A7R8V1X5"/>
<keyword evidence="1" id="KW-0812">Transmembrane</keyword>
<evidence type="ECO:0000313" key="2">
    <source>
        <dbReference type="EMBL" id="CAD7091340.1"/>
    </source>
</evidence>
<proteinExistence type="predicted"/>
<sequence length="203" mass="24328">MLPFRIYRLKTSLHNFFLNHYHLVIIVSTIVASLTGYFHLQLYYYDHDFLYWCNSLSELYKRYEFLFLATMATVLLIKLLVTFLLFAVNTGPMEWFDDLTRLEVKKRYADFLFIRLVSEISQIKERELRSKAIISVASFIRAHEEIQEKIARFRKDARKLFQPNEVEASLPPEEVYDTEEEQLDDKYAHLKIEEEVIKKMVNP</sequence>
<organism evidence="2 3">
    <name type="scientific">Hermetia illucens</name>
    <name type="common">Black soldier fly</name>
    <dbReference type="NCBI Taxonomy" id="343691"/>
    <lineage>
        <taxon>Eukaryota</taxon>
        <taxon>Metazoa</taxon>
        <taxon>Ecdysozoa</taxon>
        <taxon>Arthropoda</taxon>
        <taxon>Hexapoda</taxon>
        <taxon>Insecta</taxon>
        <taxon>Pterygota</taxon>
        <taxon>Neoptera</taxon>
        <taxon>Endopterygota</taxon>
        <taxon>Diptera</taxon>
        <taxon>Brachycera</taxon>
        <taxon>Stratiomyomorpha</taxon>
        <taxon>Stratiomyidae</taxon>
        <taxon>Hermetiinae</taxon>
        <taxon>Hermetia</taxon>
    </lineage>
</organism>
<feature type="transmembrane region" description="Helical" evidence="1">
    <location>
        <begin position="65"/>
        <end position="88"/>
    </location>
</feature>
<reference evidence="2 3" key="1">
    <citation type="submission" date="2020-11" db="EMBL/GenBank/DDBJ databases">
        <authorList>
            <person name="Wallbank WR R."/>
            <person name="Pardo Diaz C."/>
            <person name="Kozak K."/>
            <person name="Martin S."/>
            <person name="Jiggins C."/>
            <person name="Moest M."/>
            <person name="Warren A I."/>
            <person name="Generalovic N T."/>
            <person name="Byers J.R.P. K."/>
            <person name="Montejo-Kovacevich G."/>
            <person name="Yen C E."/>
        </authorList>
    </citation>
    <scope>NUCLEOTIDE SEQUENCE [LARGE SCALE GENOMIC DNA]</scope>
</reference>
<dbReference type="Proteomes" id="UP000594454">
    <property type="component" value="Chromosome 5"/>
</dbReference>
<accession>A0A7R8V1X5</accession>
<dbReference type="Pfam" id="PF15883">
    <property type="entry name" value="DUF4736"/>
    <property type="match status" value="1"/>
</dbReference>
<gene>
    <name evidence="2" type="ORF">HERILL_LOCUS13759</name>
</gene>
<protein>
    <submittedName>
        <fullName evidence="2">Uncharacterized protein</fullName>
    </submittedName>
</protein>
<dbReference type="InParanoid" id="A0A7R8V1X5"/>
<dbReference type="OMA" id="MELWHKL"/>
<name>A0A7R8V1X5_HERIL</name>
<dbReference type="InterPro" id="IPR031754">
    <property type="entry name" value="DUF4736"/>
</dbReference>